<organism evidence="3 4">
    <name type="scientific">Canna indica</name>
    <name type="common">Indian-shot</name>
    <dbReference type="NCBI Taxonomy" id="4628"/>
    <lineage>
        <taxon>Eukaryota</taxon>
        <taxon>Viridiplantae</taxon>
        <taxon>Streptophyta</taxon>
        <taxon>Embryophyta</taxon>
        <taxon>Tracheophyta</taxon>
        <taxon>Spermatophyta</taxon>
        <taxon>Magnoliopsida</taxon>
        <taxon>Liliopsida</taxon>
        <taxon>Zingiberales</taxon>
        <taxon>Cannaceae</taxon>
        <taxon>Canna</taxon>
    </lineage>
</organism>
<evidence type="ECO:0000313" key="4">
    <source>
        <dbReference type="Proteomes" id="UP001327560"/>
    </source>
</evidence>
<feature type="compositionally biased region" description="Basic residues" evidence="1">
    <location>
        <begin position="91"/>
        <end position="101"/>
    </location>
</feature>
<keyword evidence="4" id="KW-1185">Reference proteome</keyword>
<dbReference type="PANTHER" id="PTHR33179">
    <property type="entry name" value="VQ MOTIF-CONTAINING PROTEIN"/>
    <property type="match status" value="1"/>
</dbReference>
<evidence type="ECO:0000313" key="3">
    <source>
        <dbReference type="EMBL" id="WOL12276.1"/>
    </source>
</evidence>
<dbReference type="Pfam" id="PF05678">
    <property type="entry name" value="VQ"/>
    <property type="match status" value="1"/>
</dbReference>
<dbReference type="AlphaFoldDB" id="A0AAQ3QGU3"/>
<gene>
    <name evidence="3" type="ORF">Cni_G21042</name>
</gene>
<name>A0AAQ3QGU3_9LILI</name>
<dbReference type="PANTHER" id="PTHR33179:SF83">
    <property type="entry name" value="VQ DOMAIN-CONTAINING PROTEIN"/>
    <property type="match status" value="1"/>
</dbReference>
<dbReference type="Proteomes" id="UP001327560">
    <property type="component" value="Chromosome 6"/>
</dbReference>
<proteinExistence type="predicted"/>
<feature type="compositionally biased region" description="Low complexity" evidence="1">
    <location>
        <begin position="49"/>
        <end position="79"/>
    </location>
</feature>
<dbReference type="EMBL" id="CP136895">
    <property type="protein sequence ID" value="WOL12276.1"/>
    <property type="molecule type" value="Genomic_DNA"/>
</dbReference>
<feature type="region of interest" description="Disordered" evidence="1">
    <location>
        <begin position="28"/>
        <end position="106"/>
    </location>
</feature>
<protein>
    <recommendedName>
        <fullName evidence="2">VQ domain-containing protein</fullName>
    </recommendedName>
</protein>
<evidence type="ECO:0000259" key="2">
    <source>
        <dbReference type="Pfam" id="PF05678"/>
    </source>
</evidence>
<dbReference type="InterPro" id="IPR039609">
    <property type="entry name" value="VQ_15/22"/>
</dbReference>
<sequence length="242" mass="25677">MPALSHCTHPLSRSALDQLTMAINETSSGPAQWAQLDGGWPPHLRSPHPSAGASDSVVVSATSSPTSISGPTTKSTTTTQQPGIEGGRVGKPVRRRSRASRRAPTTMLNTDTTNFRSMVQQFTGIPSGPYPAGYRPAAAGGGAVSNMGYGFNEPINQTTLMSFTHLQQQHQYQQQSYQFSDNTTPFTAVGGGNGRNDGFLQGLNNSGANMEVGDGFFFDGMYSQMMPRPASTSNKGSDGYFS</sequence>
<reference evidence="3 4" key="1">
    <citation type="submission" date="2023-10" db="EMBL/GenBank/DDBJ databases">
        <title>Chromosome-scale genome assembly provides insights into flower coloration mechanisms of Canna indica.</title>
        <authorList>
            <person name="Li C."/>
        </authorList>
    </citation>
    <scope>NUCLEOTIDE SEQUENCE [LARGE SCALE GENOMIC DNA]</scope>
    <source>
        <tissue evidence="3">Flower</tissue>
    </source>
</reference>
<dbReference type="InterPro" id="IPR008889">
    <property type="entry name" value="VQ"/>
</dbReference>
<evidence type="ECO:0000256" key="1">
    <source>
        <dbReference type="SAM" id="MobiDB-lite"/>
    </source>
</evidence>
<accession>A0AAQ3QGU3</accession>
<feature type="domain" description="VQ" evidence="2">
    <location>
        <begin position="102"/>
        <end position="129"/>
    </location>
</feature>